<organism evidence="12 13">
    <name type="scientific">Kineococcus radiotolerans (strain ATCC BAA-149 / DSM 14245 / SRS30216)</name>
    <dbReference type="NCBI Taxonomy" id="266940"/>
    <lineage>
        <taxon>Bacteria</taxon>
        <taxon>Bacillati</taxon>
        <taxon>Actinomycetota</taxon>
        <taxon>Actinomycetes</taxon>
        <taxon>Kineosporiales</taxon>
        <taxon>Kineosporiaceae</taxon>
        <taxon>Kineococcus</taxon>
    </lineage>
</organism>
<proteinExistence type="inferred from homology"/>
<dbReference type="PANTHER" id="PTHR43757">
    <property type="entry name" value="AMINOMETHYLTRANSFERASE"/>
    <property type="match status" value="1"/>
</dbReference>
<dbReference type="InterPro" id="IPR013977">
    <property type="entry name" value="GcvT_C"/>
</dbReference>
<evidence type="ECO:0000256" key="9">
    <source>
        <dbReference type="SAM" id="MobiDB-lite"/>
    </source>
</evidence>
<reference evidence="13" key="1">
    <citation type="journal article" date="2008" name="PLoS ONE">
        <title>Survival in nuclear waste, extreme resistance, and potential applications gleaned from the genome sequence of Kineococcus radiotolerans SRS30216.</title>
        <authorList>
            <person name="Bagwell C.E."/>
            <person name="Bhat S."/>
            <person name="Hawkins G.M."/>
            <person name="Smith B.W."/>
            <person name="Biswas T."/>
            <person name="Hoover T.R."/>
            <person name="Saunders E."/>
            <person name="Han C.S."/>
            <person name="Tsodikov O.V."/>
            <person name="Shimkets L.J."/>
        </authorList>
    </citation>
    <scope>NUCLEOTIDE SEQUENCE [LARGE SCALE GENOMIC DNA]</scope>
    <source>
        <strain evidence="13">ATCC BAA-149 / DSM 14245 / SRS30216</strain>
    </source>
</reference>
<evidence type="ECO:0000256" key="3">
    <source>
        <dbReference type="ARBA" id="ARBA00022576"/>
    </source>
</evidence>
<dbReference type="eggNOG" id="COG0404">
    <property type="taxonomic scope" value="Bacteria"/>
</dbReference>
<keyword evidence="3 7" id="KW-0032">Aminotransferase</keyword>
<evidence type="ECO:0000256" key="7">
    <source>
        <dbReference type="HAMAP-Rule" id="MF_00259"/>
    </source>
</evidence>
<comment type="subunit">
    <text evidence="7">The glycine cleavage system is composed of four proteins: P, T, L and H.</text>
</comment>
<keyword evidence="4 7" id="KW-0808">Transferase</keyword>
<sequence length="391" mass="40120">MAAPRGRDERSPVTTPATTPAPPASTPLADAHAALGASFTDFAGWQMPLRYASDLAEHHAVRRAAGIFDLSHMGEIRVSGPQAGAALDAALAGRPSAMAIGRAAYGLLVDHEGGIVDDLVTYRLGEQEFLVVANAANVEPVVVALADRARPFDAHVADETARWALVAVQGPASAAIVGPLVDADLTALGYYRCAPATLTTGPGAPGVEVLLARTGYTGEDGFEVFVPVDDAVAAWDALLAATREHGGVPAGLACRDTLRLEAGMPLYGHELTTATSPFAAGLGRVVKLDKDPGPVGLEALQRLAATPPARVLVGLRGTGRRAPRAGYPVVAGGSPVGEVTSGALSPTLGYPVAMAYVDAALSAPGTALAVDVRGTELPVEVVALPFYRRER</sequence>
<dbReference type="FunFam" id="2.40.30.110:FF:000003">
    <property type="entry name" value="Aminomethyltransferase"/>
    <property type="match status" value="1"/>
</dbReference>
<dbReference type="EMBL" id="CP000750">
    <property type="protein sequence ID" value="ABS05509.1"/>
    <property type="molecule type" value="Genomic_DNA"/>
</dbReference>
<dbReference type="AlphaFoldDB" id="A6WFC0"/>
<dbReference type="InterPro" id="IPR006223">
    <property type="entry name" value="GcvT"/>
</dbReference>
<evidence type="ECO:0000256" key="4">
    <source>
        <dbReference type="ARBA" id="ARBA00022679"/>
    </source>
</evidence>
<feature type="domain" description="GCVT N-terminal" evidence="10">
    <location>
        <begin position="29"/>
        <end position="290"/>
    </location>
</feature>
<dbReference type="GO" id="GO:0004047">
    <property type="term" value="F:aminomethyltransferase activity"/>
    <property type="evidence" value="ECO:0007669"/>
    <property type="project" value="UniProtKB-UniRule"/>
</dbReference>
<dbReference type="Gene3D" id="4.10.1250.10">
    <property type="entry name" value="Aminomethyltransferase fragment"/>
    <property type="match status" value="1"/>
</dbReference>
<dbReference type="GO" id="GO:0005960">
    <property type="term" value="C:glycine cleavage complex"/>
    <property type="evidence" value="ECO:0007669"/>
    <property type="project" value="InterPro"/>
</dbReference>
<name>A6WFC0_KINRD</name>
<dbReference type="PIRSF" id="PIRSF006487">
    <property type="entry name" value="GcvT"/>
    <property type="match status" value="1"/>
</dbReference>
<dbReference type="InterPro" id="IPR022903">
    <property type="entry name" value="GcvT_bac"/>
</dbReference>
<dbReference type="InterPro" id="IPR029043">
    <property type="entry name" value="GcvT/YgfZ_C"/>
</dbReference>
<dbReference type="Gene3D" id="2.40.30.110">
    <property type="entry name" value="Aminomethyltransferase beta-barrel domains"/>
    <property type="match status" value="1"/>
</dbReference>
<dbReference type="KEGG" id="kra:Krad_4046"/>
<comment type="similarity">
    <text evidence="1 7">Belongs to the GcvT family.</text>
</comment>
<comment type="function">
    <text evidence="7">The glycine cleavage system catalyzes the degradation of glycine.</text>
</comment>
<dbReference type="Proteomes" id="UP000001116">
    <property type="component" value="Chromosome"/>
</dbReference>
<dbReference type="SUPFAM" id="SSF103025">
    <property type="entry name" value="Folate-binding domain"/>
    <property type="match status" value="1"/>
</dbReference>
<dbReference type="GO" id="GO:0008483">
    <property type="term" value="F:transaminase activity"/>
    <property type="evidence" value="ECO:0007669"/>
    <property type="project" value="UniProtKB-KW"/>
</dbReference>
<feature type="domain" description="Aminomethyltransferase C-terminal" evidence="11">
    <location>
        <begin position="310"/>
        <end position="387"/>
    </location>
</feature>
<dbReference type="Pfam" id="PF08669">
    <property type="entry name" value="GCV_T_C"/>
    <property type="match status" value="1"/>
</dbReference>
<accession>A6WFC0</accession>
<dbReference type="NCBIfam" id="TIGR00528">
    <property type="entry name" value="gcvT"/>
    <property type="match status" value="1"/>
</dbReference>
<feature type="binding site" evidence="8">
    <location>
        <position position="223"/>
    </location>
    <ligand>
        <name>substrate</name>
    </ligand>
</feature>
<protein>
    <recommendedName>
        <fullName evidence="2 7">Aminomethyltransferase</fullName>
        <ecNumber evidence="2 7">2.1.2.10</ecNumber>
    </recommendedName>
    <alternativeName>
        <fullName evidence="5 7">Glycine cleavage system T protein</fullName>
    </alternativeName>
</protein>
<dbReference type="Gene3D" id="3.30.1360.120">
    <property type="entry name" value="Probable tRNA modification gtpase trme, domain 1"/>
    <property type="match status" value="1"/>
</dbReference>
<comment type="catalytic activity">
    <reaction evidence="6 7">
        <text>N(6)-[(R)-S(8)-aminomethyldihydrolipoyl]-L-lysyl-[protein] + (6S)-5,6,7,8-tetrahydrofolate = N(6)-[(R)-dihydrolipoyl]-L-lysyl-[protein] + (6R)-5,10-methylene-5,6,7,8-tetrahydrofolate + NH4(+)</text>
        <dbReference type="Rhea" id="RHEA:16945"/>
        <dbReference type="Rhea" id="RHEA-COMP:10475"/>
        <dbReference type="Rhea" id="RHEA-COMP:10492"/>
        <dbReference type="ChEBI" id="CHEBI:15636"/>
        <dbReference type="ChEBI" id="CHEBI:28938"/>
        <dbReference type="ChEBI" id="CHEBI:57453"/>
        <dbReference type="ChEBI" id="CHEBI:83100"/>
        <dbReference type="ChEBI" id="CHEBI:83143"/>
        <dbReference type="EC" id="2.1.2.10"/>
    </reaction>
</comment>
<dbReference type="EC" id="2.1.2.10" evidence="2 7"/>
<evidence type="ECO:0000256" key="6">
    <source>
        <dbReference type="ARBA" id="ARBA00047665"/>
    </source>
</evidence>
<dbReference type="HOGENOM" id="CLU_007884_10_2_11"/>
<evidence type="ECO:0000256" key="8">
    <source>
        <dbReference type="PIRSR" id="PIRSR006487-1"/>
    </source>
</evidence>
<dbReference type="GO" id="GO:0005829">
    <property type="term" value="C:cytosol"/>
    <property type="evidence" value="ECO:0007669"/>
    <property type="project" value="TreeGrafter"/>
</dbReference>
<dbReference type="HAMAP" id="MF_00259">
    <property type="entry name" value="GcvT"/>
    <property type="match status" value="1"/>
</dbReference>
<dbReference type="InterPro" id="IPR027266">
    <property type="entry name" value="TrmE/GcvT-like"/>
</dbReference>
<feature type="compositionally biased region" description="Basic and acidic residues" evidence="9">
    <location>
        <begin position="1"/>
        <end position="11"/>
    </location>
</feature>
<dbReference type="PANTHER" id="PTHR43757:SF2">
    <property type="entry name" value="AMINOMETHYLTRANSFERASE, MITOCHONDRIAL"/>
    <property type="match status" value="1"/>
</dbReference>
<dbReference type="SUPFAM" id="SSF101790">
    <property type="entry name" value="Aminomethyltransferase beta-barrel domain"/>
    <property type="match status" value="1"/>
</dbReference>
<gene>
    <name evidence="7" type="primary">gcvT</name>
    <name evidence="12" type="ordered locus">Krad_4046</name>
</gene>
<dbReference type="OrthoDB" id="9774591at2"/>
<dbReference type="Gene3D" id="3.30.70.1400">
    <property type="entry name" value="Aminomethyltransferase beta-barrel domains"/>
    <property type="match status" value="1"/>
</dbReference>
<dbReference type="Pfam" id="PF01571">
    <property type="entry name" value="GCV_T"/>
    <property type="match status" value="1"/>
</dbReference>
<dbReference type="GO" id="GO:0019464">
    <property type="term" value="P:glycine decarboxylation via glycine cleavage system"/>
    <property type="evidence" value="ECO:0007669"/>
    <property type="project" value="UniProtKB-UniRule"/>
</dbReference>
<keyword evidence="13" id="KW-1185">Reference proteome</keyword>
<evidence type="ECO:0000259" key="11">
    <source>
        <dbReference type="Pfam" id="PF08669"/>
    </source>
</evidence>
<dbReference type="InterPro" id="IPR028896">
    <property type="entry name" value="GcvT/YgfZ/DmdA"/>
</dbReference>
<evidence type="ECO:0000313" key="13">
    <source>
        <dbReference type="Proteomes" id="UP000001116"/>
    </source>
</evidence>
<evidence type="ECO:0000256" key="2">
    <source>
        <dbReference type="ARBA" id="ARBA00012616"/>
    </source>
</evidence>
<evidence type="ECO:0000259" key="10">
    <source>
        <dbReference type="Pfam" id="PF01571"/>
    </source>
</evidence>
<evidence type="ECO:0000256" key="5">
    <source>
        <dbReference type="ARBA" id="ARBA00031395"/>
    </source>
</evidence>
<dbReference type="InterPro" id="IPR006222">
    <property type="entry name" value="GCVT_N"/>
</dbReference>
<evidence type="ECO:0000256" key="1">
    <source>
        <dbReference type="ARBA" id="ARBA00008609"/>
    </source>
</evidence>
<dbReference type="NCBIfam" id="NF001567">
    <property type="entry name" value="PRK00389.1"/>
    <property type="match status" value="1"/>
</dbReference>
<dbReference type="STRING" id="266940.Krad_4046"/>
<evidence type="ECO:0000313" key="12">
    <source>
        <dbReference type="EMBL" id="ABS05509.1"/>
    </source>
</evidence>
<feature type="region of interest" description="Disordered" evidence="9">
    <location>
        <begin position="1"/>
        <end position="25"/>
    </location>
</feature>